<evidence type="ECO:0000313" key="4">
    <source>
        <dbReference type="WBParaSite" id="ASIM_0001701701-mRNA-1"/>
    </source>
</evidence>
<dbReference type="WBParaSite" id="ASIM_0001701701-mRNA-1">
    <property type="protein sequence ID" value="ASIM_0001701701-mRNA-1"/>
    <property type="gene ID" value="ASIM_0001701701"/>
</dbReference>
<evidence type="ECO:0000313" key="2">
    <source>
        <dbReference type="EMBL" id="VDK57752.1"/>
    </source>
</evidence>
<dbReference type="InterPro" id="IPR032675">
    <property type="entry name" value="LRR_dom_sf"/>
</dbReference>
<reference evidence="2 3" key="2">
    <citation type="submission" date="2018-11" db="EMBL/GenBank/DDBJ databases">
        <authorList>
            <consortium name="Pathogen Informatics"/>
        </authorList>
    </citation>
    <scope>NUCLEOTIDE SEQUENCE [LARGE SCALE GENOMIC DNA]</scope>
</reference>
<dbReference type="Gene3D" id="3.80.10.10">
    <property type="entry name" value="Ribonuclease Inhibitor"/>
    <property type="match status" value="1"/>
</dbReference>
<sequence length="81" mass="8980">MDHVQCIIRLYSLGLLLLVRSVYGMCPVGCECTADQRHSVQCDGSALNDIPSLLDPRTRRLSMVNCGIRRLDADVLELYAG</sequence>
<protein>
    <submittedName>
        <fullName evidence="4">LRRNT domain-containing protein</fullName>
    </submittedName>
</protein>
<keyword evidence="1" id="KW-0732">Signal</keyword>
<reference evidence="4" key="1">
    <citation type="submission" date="2017-02" db="UniProtKB">
        <authorList>
            <consortium name="WormBaseParasite"/>
        </authorList>
    </citation>
    <scope>IDENTIFICATION</scope>
</reference>
<keyword evidence="3" id="KW-1185">Reference proteome</keyword>
<accession>A0A0M3K7S6</accession>
<feature type="signal peptide" evidence="1">
    <location>
        <begin position="1"/>
        <end position="24"/>
    </location>
</feature>
<feature type="chain" id="PRO_5043121325" evidence="1">
    <location>
        <begin position="25"/>
        <end position="81"/>
    </location>
</feature>
<dbReference type="AlphaFoldDB" id="A0A0M3K7S6"/>
<dbReference type="EMBL" id="UYRR01033081">
    <property type="protein sequence ID" value="VDK57752.1"/>
    <property type="molecule type" value="Genomic_DNA"/>
</dbReference>
<dbReference type="Proteomes" id="UP000267096">
    <property type="component" value="Unassembled WGS sequence"/>
</dbReference>
<name>A0A0M3K7S6_ANISI</name>
<evidence type="ECO:0000256" key="1">
    <source>
        <dbReference type="SAM" id="SignalP"/>
    </source>
</evidence>
<proteinExistence type="predicted"/>
<evidence type="ECO:0000313" key="3">
    <source>
        <dbReference type="Proteomes" id="UP000267096"/>
    </source>
</evidence>
<gene>
    <name evidence="2" type="ORF">ASIM_LOCUS16424</name>
</gene>
<organism evidence="4">
    <name type="scientific">Anisakis simplex</name>
    <name type="common">Herring worm</name>
    <dbReference type="NCBI Taxonomy" id="6269"/>
    <lineage>
        <taxon>Eukaryota</taxon>
        <taxon>Metazoa</taxon>
        <taxon>Ecdysozoa</taxon>
        <taxon>Nematoda</taxon>
        <taxon>Chromadorea</taxon>
        <taxon>Rhabditida</taxon>
        <taxon>Spirurina</taxon>
        <taxon>Ascaridomorpha</taxon>
        <taxon>Ascaridoidea</taxon>
        <taxon>Anisakidae</taxon>
        <taxon>Anisakis</taxon>
        <taxon>Anisakis simplex complex</taxon>
    </lineage>
</organism>